<dbReference type="PANTHER" id="PTHR33337">
    <property type="entry name" value="GFA DOMAIN-CONTAINING PROTEIN"/>
    <property type="match status" value="1"/>
</dbReference>
<keyword evidence="7" id="KW-1185">Reference proteome</keyword>
<evidence type="ECO:0000256" key="3">
    <source>
        <dbReference type="ARBA" id="ARBA00022833"/>
    </source>
</evidence>
<evidence type="ECO:0000256" key="1">
    <source>
        <dbReference type="ARBA" id="ARBA00005495"/>
    </source>
</evidence>
<dbReference type="SUPFAM" id="SSF51316">
    <property type="entry name" value="Mss4-like"/>
    <property type="match status" value="1"/>
</dbReference>
<keyword evidence="2" id="KW-0479">Metal-binding</keyword>
<dbReference type="AlphaFoldDB" id="A0A547PNR4"/>
<gene>
    <name evidence="6" type="ORF">FEV53_15435</name>
</gene>
<dbReference type="GO" id="GO:0046872">
    <property type="term" value="F:metal ion binding"/>
    <property type="evidence" value="ECO:0007669"/>
    <property type="project" value="UniProtKB-KW"/>
</dbReference>
<evidence type="ECO:0000313" key="6">
    <source>
        <dbReference type="EMBL" id="TRD15674.1"/>
    </source>
</evidence>
<comment type="similarity">
    <text evidence="1">Belongs to the Gfa family.</text>
</comment>
<dbReference type="InterPro" id="IPR011057">
    <property type="entry name" value="Mss4-like_sf"/>
</dbReference>
<proteinExistence type="inferred from homology"/>
<dbReference type="EMBL" id="VFSV01000036">
    <property type="protein sequence ID" value="TRD15674.1"/>
    <property type="molecule type" value="Genomic_DNA"/>
</dbReference>
<organism evidence="6 7">
    <name type="scientific">Palleronia caenipelagi</name>
    <dbReference type="NCBI Taxonomy" id="2489174"/>
    <lineage>
        <taxon>Bacteria</taxon>
        <taxon>Pseudomonadati</taxon>
        <taxon>Pseudomonadota</taxon>
        <taxon>Alphaproteobacteria</taxon>
        <taxon>Rhodobacterales</taxon>
        <taxon>Roseobacteraceae</taxon>
        <taxon>Palleronia</taxon>
    </lineage>
</organism>
<dbReference type="OrthoDB" id="9807246at2"/>
<dbReference type="Pfam" id="PF04828">
    <property type="entry name" value="GFA"/>
    <property type="match status" value="1"/>
</dbReference>
<dbReference type="InterPro" id="IPR006913">
    <property type="entry name" value="CENP-V/GFA"/>
</dbReference>
<accession>A0A547PNR4</accession>
<dbReference type="GO" id="GO:0016846">
    <property type="term" value="F:carbon-sulfur lyase activity"/>
    <property type="evidence" value="ECO:0007669"/>
    <property type="project" value="InterPro"/>
</dbReference>
<dbReference type="PANTHER" id="PTHR33337:SF40">
    <property type="entry name" value="CENP-V_GFA DOMAIN-CONTAINING PROTEIN-RELATED"/>
    <property type="match status" value="1"/>
</dbReference>
<dbReference type="Proteomes" id="UP000318590">
    <property type="component" value="Unassembled WGS sequence"/>
</dbReference>
<protein>
    <submittedName>
        <fullName evidence="6">GFA family protein</fullName>
    </submittedName>
</protein>
<keyword evidence="4" id="KW-0456">Lyase</keyword>
<dbReference type="PROSITE" id="PS51891">
    <property type="entry name" value="CENP_V_GFA"/>
    <property type="match status" value="1"/>
</dbReference>
<evidence type="ECO:0000259" key="5">
    <source>
        <dbReference type="PROSITE" id="PS51891"/>
    </source>
</evidence>
<dbReference type="Gene3D" id="3.90.1590.10">
    <property type="entry name" value="glutathione-dependent formaldehyde- activating enzyme (gfa)"/>
    <property type="match status" value="1"/>
</dbReference>
<feature type="domain" description="CENP-V/GFA" evidence="5">
    <location>
        <begin position="3"/>
        <end position="119"/>
    </location>
</feature>
<comment type="caution">
    <text evidence="6">The sequence shown here is derived from an EMBL/GenBank/DDBJ whole genome shotgun (WGS) entry which is preliminary data.</text>
</comment>
<name>A0A547PNR4_9RHOB</name>
<keyword evidence="3" id="KW-0862">Zinc</keyword>
<dbReference type="RefSeq" id="WP_142835692.1">
    <property type="nucleotide sequence ID" value="NZ_VFSV01000036.1"/>
</dbReference>
<sequence length="134" mass="14326">MSRTGGCACGAVRFEATGDFLGTGTCHCTDCQAASGGGPNVFALVARDDFKVTSGAPALYEKKADSGNRIQRAYCPDCGTPLWSVMAYPALPIRFGAFDDNSDFSPQMQIYTASAPKWHPMRDDIPSFEGMPPM</sequence>
<reference evidence="6 7" key="1">
    <citation type="submission" date="2019-06" db="EMBL/GenBank/DDBJ databases">
        <title>Paenimaribius caenipelagi gen. nov., sp. nov., isolated from a tidal flat.</title>
        <authorList>
            <person name="Yoon J.-H."/>
        </authorList>
    </citation>
    <scope>NUCLEOTIDE SEQUENCE [LARGE SCALE GENOMIC DNA]</scope>
    <source>
        <strain evidence="6 7">JBTF-M29</strain>
    </source>
</reference>
<evidence type="ECO:0000313" key="7">
    <source>
        <dbReference type="Proteomes" id="UP000318590"/>
    </source>
</evidence>
<evidence type="ECO:0000256" key="2">
    <source>
        <dbReference type="ARBA" id="ARBA00022723"/>
    </source>
</evidence>
<evidence type="ECO:0000256" key="4">
    <source>
        <dbReference type="ARBA" id="ARBA00023239"/>
    </source>
</evidence>